<accession>A0AAE3N6D8</accession>
<evidence type="ECO:0008006" key="3">
    <source>
        <dbReference type="Google" id="ProtNLM"/>
    </source>
</evidence>
<proteinExistence type="predicted"/>
<evidence type="ECO:0000313" key="1">
    <source>
        <dbReference type="EMBL" id="MDA7416730.1"/>
    </source>
</evidence>
<dbReference type="AlphaFoldDB" id="A0AAE3N6D8"/>
<evidence type="ECO:0000313" key="2">
    <source>
        <dbReference type="Proteomes" id="UP001212602"/>
    </source>
</evidence>
<dbReference type="EMBL" id="JAQIPB010000003">
    <property type="protein sequence ID" value="MDA7416730.1"/>
    <property type="molecule type" value="Genomic_DNA"/>
</dbReference>
<sequence length="338" mass="38361">MRPAKLWLSIFCAGAVVITALLLVTLFTPVPTGALTRIAQISEHQFQGRQREPDIPYARIQQSSIEQADILIVGDSFSNYFAWQSELVAAGYHVSTTHWDFVGPVCQDFGDWLKTRGFQGRLVLLQSIEYLMPERLEAMRGCASMGTRAMKLSPPPPVSPSPPPPVPRFNTNARLLNGVITWQNTRRIERSPGIVNFDAERFGASVFASPLEDGCAQFSHRLCEKNLFLLMDRTNPELQPADAEFMHRFMQQTAPVTLRWMMIPNKTTVYLDRARAAAYAQRARELAVGPDLFTLAQQGRREMKDLYWPNDNHWSMQGQLYFGRHMLDYVRSTIGAPR</sequence>
<dbReference type="RefSeq" id="WP_271427963.1">
    <property type="nucleotide sequence ID" value="NZ_JAQIPB010000003.1"/>
</dbReference>
<organism evidence="1 2">
    <name type="scientific">Xenophilus arseniciresistens</name>
    <dbReference type="NCBI Taxonomy" id="1283306"/>
    <lineage>
        <taxon>Bacteria</taxon>
        <taxon>Pseudomonadati</taxon>
        <taxon>Pseudomonadota</taxon>
        <taxon>Betaproteobacteria</taxon>
        <taxon>Burkholderiales</taxon>
        <taxon>Comamonadaceae</taxon>
        <taxon>Xenophilus</taxon>
    </lineage>
</organism>
<comment type="caution">
    <text evidence="1">The sequence shown here is derived from an EMBL/GenBank/DDBJ whole genome shotgun (WGS) entry which is preliminary data.</text>
</comment>
<dbReference type="Proteomes" id="UP001212602">
    <property type="component" value="Unassembled WGS sequence"/>
</dbReference>
<gene>
    <name evidence="1" type="ORF">PGB34_10175</name>
</gene>
<name>A0AAE3N6D8_9BURK</name>
<keyword evidence="2" id="KW-1185">Reference proteome</keyword>
<protein>
    <recommendedName>
        <fullName evidence="3">AlgX/AlgJ SGNH hydrolase-like domain-containing protein</fullName>
    </recommendedName>
</protein>
<reference evidence="1" key="1">
    <citation type="submission" date="2023-01" db="EMBL/GenBank/DDBJ databases">
        <title>Xenophilus mangrovi sp. nov., isolated from soil of Mangrove nature reserve.</title>
        <authorList>
            <person name="Xu S."/>
            <person name="Liu Z."/>
            <person name="Xu Y."/>
        </authorList>
    </citation>
    <scope>NUCLEOTIDE SEQUENCE</scope>
    <source>
        <strain evidence="1">YW8</strain>
    </source>
</reference>